<organism evidence="1 2">
    <name type="scientific">Vandammella animalimorsus</name>
    <dbReference type="NCBI Taxonomy" id="2029117"/>
    <lineage>
        <taxon>Bacteria</taxon>
        <taxon>Pseudomonadati</taxon>
        <taxon>Pseudomonadota</taxon>
        <taxon>Betaproteobacteria</taxon>
        <taxon>Burkholderiales</taxon>
        <taxon>Comamonadaceae</taxon>
        <taxon>Vandammella</taxon>
    </lineage>
</organism>
<comment type="caution">
    <text evidence="1">The sequence shown here is derived from an EMBL/GenBank/DDBJ whole genome shotgun (WGS) entry which is preliminary data.</text>
</comment>
<evidence type="ECO:0000313" key="1">
    <source>
        <dbReference type="EMBL" id="PAT43806.1"/>
    </source>
</evidence>
<dbReference type="AlphaFoldDB" id="A0A2A2B0Y5"/>
<gene>
    <name evidence="1" type="ORF">CK621_02935</name>
</gene>
<dbReference type="EMBL" id="NSJE01000003">
    <property type="protein sequence ID" value="PAT43806.1"/>
    <property type="molecule type" value="Genomic_DNA"/>
</dbReference>
<proteinExistence type="predicted"/>
<reference evidence="1 2" key="1">
    <citation type="submission" date="2017-08" db="EMBL/GenBank/DDBJ databases">
        <title>WGS of Clinical strains of the CDC Group NO-1 linked to zoonotic infections in humans.</title>
        <authorList>
            <person name="Bernier A.-M."/>
            <person name="Bernard K."/>
        </authorList>
    </citation>
    <scope>NUCLEOTIDE SEQUENCE [LARGE SCALE GENOMIC DNA]</scope>
    <source>
        <strain evidence="1 2">NML120219</strain>
    </source>
</reference>
<evidence type="ECO:0000313" key="2">
    <source>
        <dbReference type="Proteomes" id="UP000218439"/>
    </source>
</evidence>
<sequence>MDMSKQEASTIMQRLLEQLITLLAKEGAPADLCIGALIGAAGRLAQLAGCTGPAAALLRRCADSLQERGQAPGACNAL</sequence>
<protein>
    <submittedName>
        <fullName evidence="1">Uncharacterized protein</fullName>
    </submittedName>
</protein>
<name>A0A2A2B0Y5_9BURK</name>
<dbReference type="Proteomes" id="UP000218439">
    <property type="component" value="Unassembled WGS sequence"/>
</dbReference>
<accession>A0A2A2B0Y5</accession>
<dbReference type="RefSeq" id="WP_095551208.1">
    <property type="nucleotide sequence ID" value="NZ_CP156659.1"/>
</dbReference>